<evidence type="ECO:0000256" key="2">
    <source>
        <dbReference type="ARBA" id="ARBA00022737"/>
    </source>
</evidence>
<feature type="domain" description="Sushi" evidence="5">
    <location>
        <begin position="402"/>
        <end position="461"/>
    </location>
</feature>
<feature type="domain" description="Sushi" evidence="5">
    <location>
        <begin position="476"/>
        <end position="535"/>
    </location>
</feature>
<comment type="caution">
    <text evidence="4">Lacks conserved residue(s) required for the propagation of feature annotation.</text>
</comment>
<dbReference type="STRING" id="1965070.A0A443RRV9"/>
<feature type="domain" description="Sushi" evidence="5">
    <location>
        <begin position="342"/>
        <end position="401"/>
    </location>
</feature>
<dbReference type="SUPFAM" id="SSF57535">
    <property type="entry name" value="Complement control module/SCR domain"/>
    <property type="match status" value="10"/>
</dbReference>
<feature type="disulfide bond" evidence="4">
    <location>
        <begin position="372"/>
        <end position="399"/>
    </location>
</feature>
<evidence type="ECO:0000256" key="3">
    <source>
        <dbReference type="ARBA" id="ARBA00023157"/>
    </source>
</evidence>
<feature type="disulfide bond" evidence="4">
    <location>
        <begin position="312"/>
        <end position="339"/>
    </location>
</feature>
<feature type="disulfide bond" evidence="4">
    <location>
        <begin position="506"/>
        <end position="533"/>
    </location>
</feature>
<feature type="domain" description="Sushi" evidence="5">
    <location>
        <begin position="184"/>
        <end position="242"/>
    </location>
</feature>
<dbReference type="PROSITE" id="PS50923">
    <property type="entry name" value="SUSHI"/>
    <property type="match status" value="10"/>
</dbReference>
<feature type="disulfide bond" evidence="4">
    <location>
        <begin position="91"/>
        <end position="118"/>
    </location>
</feature>
<dbReference type="InterPro" id="IPR051277">
    <property type="entry name" value="SEZ6_CSMD_C4BPB_Regulators"/>
</dbReference>
<feature type="domain" description="Sushi" evidence="5">
    <location>
        <begin position="596"/>
        <end position="655"/>
    </location>
</feature>
<dbReference type="Proteomes" id="UP000285301">
    <property type="component" value="Unassembled WGS sequence"/>
</dbReference>
<organism evidence="6 7">
    <name type="scientific">Dinothrombium tinctorium</name>
    <dbReference type="NCBI Taxonomy" id="1965070"/>
    <lineage>
        <taxon>Eukaryota</taxon>
        <taxon>Metazoa</taxon>
        <taxon>Ecdysozoa</taxon>
        <taxon>Arthropoda</taxon>
        <taxon>Chelicerata</taxon>
        <taxon>Arachnida</taxon>
        <taxon>Acari</taxon>
        <taxon>Acariformes</taxon>
        <taxon>Trombidiformes</taxon>
        <taxon>Prostigmata</taxon>
        <taxon>Anystina</taxon>
        <taxon>Parasitengona</taxon>
        <taxon>Trombidioidea</taxon>
        <taxon>Trombidiidae</taxon>
        <taxon>Dinothrombium</taxon>
    </lineage>
</organism>
<dbReference type="OrthoDB" id="6515930at2759"/>
<dbReference type="SMART" id="SM00032">
    <property type="entry name" value="CCP"/>
    <property type="match status" value="10"/>
</dbReference>
<evidence type="ECO:0000256" key="1">
    <source>
        <dbReference type="ARBA" id="ARBA00022729"/>
    </source>
</evidence>
<feature type="disulfide bond" evidence="4">
    <location>
        <begin position="566"/>
        <end position="593"/>
    </location>
</feature>
<dbReference type="Gene3D" id="2.10.70.10">
    <property type="entry name" value="Complement Module, domain 1"/>
    <property type="match status" value="10"/>
</dbReference>
<evidence type="ECO:0000313" key="7">
    <source>
        <dbReference type="Proteomes" id="UP000285301"/>
    </source>
</evidence>
<dbReference type="AlphaFoldDB" id="A0A443RRV9"/>
<dbReference type="PANTHER" id="PTHR45656">
    <property type="entry name" value="PROTEIN CBR-CLEC-78"/>
    <property type="match status" value="1"/>
</dbReference>
<feature type="domain" description="Sushi" evidence="5">
    <location>
        <begin position="62"/>
        <end position="120"/>
    </location>
</feature>
<feature type="disulfide bond" evidence="4">
    <location>
        <begin position="151"/>
        <end position="178"/>
    </location>
</feature>
<reference evidence="6 7" key="1">
    <citation type="journal article" date="2018" name="Gigascience">
        <title>Genomes of trombidid mites reveal novel predicted allergens and laterally-transferred genes associated with secondary metabolism.</title>
        <authorList>
            <person name="Dong X."/>
            <person name="Chaisiri K."/>
            <person name="Xia D."/>
            <person name="Armstrong S.D."/>
            <person name="Fang Y."/>
            <person name="Donnelly M.J."/>
            <person name="Kadowaki T."/>
            <person name="McGarry J.W."/>
            <person name="Darby A.C."/>
            <person name="Makepeace B.L."/>
        </authorList>
    </citation>
    <scope>NUCLEOTIDE SEQUENCE [LARGE SCALE GENOMIC DNA]</scope>
    <source>
        <strain evidence="6">UoL-WK</strain>
    </source>
</reference>
<feature type="disulfide bond" evidence="4">
    <location>
        <begin position="30"/>
        <end position="57"/>
    </location>
</feature>
<dbReference type="PANTHER" id="PTHR45656:SF4">
    <property type="entry name" value="PROTEIN CBR-CLEC-78"/>
    <property type="match status" value="1"/>
</dbReference>
<feature type="disulfide bond" evidence="4">
    <location>
        <begin position="626"/>
        <end position="653"/>
    </location>
</feature>
<feature type="non-terminal residue" evidence="6">
    <location>
        <position position="1"/>
    </location>
</feature>
<dbReference type="CDD" id="cd00033">
    <property type="entry name" value="CCP"/>
    <property type="match status" value="10"/>
</dbReference>
<accession>A0A443RRV9</accession>
<feature type="disulfide bond" evidence="4">
    <location>
        <begin position="432"/>
        <end position="459"/>
    </location>
</feature>
<feature type="domain" description="Sushi" evidence="5">
    <location>
        <begin position="1"/>
        <end position="59"/>
    </location>
</feature>
<evidence type="ECO:0000313" key="6">
    <source>
        <dbReference type="EMBL" id="RWS17960.1"/>
    </source>
</evidence>
<keyword evidence="3 4" id="KW-1015">Disulfide bond</keyword>
<feature type="domain" description="Sushi" evidence="5">
    <location>
        <begin position="536"/>
        <end position="595"/>
    </location>
</feature>
<feature type="domain" description="Sushi" evidence="5">
    <location>
        <begin position="121"/>
        <end position="180"/>
    </location>
</feature>
<keyword evidence="4" id="KW-0768">Sushi</keyword>
<name>A0A443RRV9_9ACAR</name>
<feature type="domain" description="Sushi" evidence="5">
    <location>
        <begin position="282"/>
        <end position="341"/>
    </location>
</feature>
<protein>
    <submittedName>
        <fullName evidence="6">Sushi: von Willebrand factor type A: EGF and pentraxin domain-containing protein 1-like protein</fullName>
    </submittedName>
</protein>
<keyword evidence="2" id="KW-0677">Repeat</keyword>
<comment type="caution">
    <text evidence="6">The sequence shown here is derived from an EMBL/GenBank/DDBJ whole genome shotgun (WGS) entry which is preliminary data.</text>
</comment>
<dbReference type="Pfam" id="PF00084">
    <property type="entry name" value="Sushi"/>
    <property type="match status" value="9"/>
</dbReference>
<keyword evidence="7" id="KW-1185">Reference proteome</keyword>
<evidence type="ECO:0000256" key="4">
    <source>
        <dbReference type="PROSITE-ProRule" id="PRU00302"/>
    </source>
</evidence>
<sequence length="677" mass="70517">QTCPQLSLPPYGEFPRPCGTAVGAKCHIGCLPGFELIGSCHRICLPNGEWSGEPAQCVNRAVQCPVLSPPANGTIVNQCQNIAGSTCTFLCNSGMNLVGSSTTVCQINGTWTHPPPECRSELCPEIAPPSNGSIVGGKCNLALGSVCEFQCQEGFTLQGDSKLFCSPSGNWSSPPPKCVIRARLICPNLTAPANGAINGSCGQEVGDSCSFICNDGFTLAGEKNLYCLKGGNWSNVPPKCMVMTTTTAATTTTQITTTKATTTTTTTTTTTPSTTTTTAAPKKCRSLRPPLNGAIQGICQPGVEGQQCIFTCRTGYILSGATNLICQANEEWNAPVPRCQINECPSLSAPACGTASGSCSPGIVGRRCRFACGKNCRLVGSATLICTTDGTWSDSAPICQSIICPHITAPVGGILSGNCNPAIPGQSCSLYCRSGYRLRGTSPITCTPNGSWSSTPPTCEAIPPEITTTTTRKPPARCPSLKSPANGNLQGTCQPGMENQQCSVSCLQGYALVGQTNIICLASGSWSAPLPTCQLNVCPSLVSPTCGTASGVCSPGVVGQNCTFSCSNGCKLYGRNTLICQPMGVWSSHTPTCQRNFCPVVKAPPQGVLIGSCAAGSERDVCTLRCQSGYKIVGTAQITCLSSGMWSANLGRCQSKLVSMNKFCCLQSNKNCRHYSE</sequence>
<dbReference type="InterPro" id="IPR035976">
    <property type="entry name" value="Sushi/SCR/CCP_sf"/>
</dbReference>
<gene>
    <name evidence="6" type="ORF">B4U79_14769</name>
</gene>
<proteinExistence type="predicted"/>
<evidence type="ECO:0000259" key="5">
    <source>
        <dbReference type="PROSITE" id="PS50923"/>
    </source>
</evidence>
<dbReference type="EMBL" id="NCKU01000014">
    <property type="protein sequence ID" value="RWS17960.1"/>
    <property type="molecule type" value="Genomic_DNA"/>
</dbReference>
<keyword evidence="1" id="KW-0732">Signal</keyword>
<feature type="disulfide bond" evidence="4">
    <location>
        <begin position="213"/>
        <end position="240"/>
    </location>
</feature>
<dbReference type="InterPro" id="IPR000436">
    <property type="entry name" value="Sushi_SCR_CCP_dom"/>
</dbReference>